<proteinExistence type="inferred from homology"/>
<dbReference type="PROSITE" id="PS50262">
    <property type="entry name" value="G_PROTEIN_RECEP_F1_2"/>
    <property type="match status" value="1"/>
</dbReference>
<evidence type="ECO:0000256" key="5">
    <source>
        <dbReference type="ARBA" id="ARBA00022989"/>
    </source>
</evidence>
<dbReference type="InterPro" id="IPR000276">
    <property type="entry name" value="GPCR_Rhodpsn"/>
</dbReference>
<evidence type="ECO:0000313" key="11">
    <source>
        <dbReference type="RefSeq" id="XP_047740226.1"/>
    </source>
</evidence>
<dbReference type="AlphaFoldDB" id="A0A979FUZ1"/>
<gene>
    <name evidence="11" type="primary">LOC108668870</name>
</gene>
<feature type="transmembrane region" description="Helical" evidence="8">
    <location>
        <begin position="95"/>
        <end position="119"/>
    </location>
</feature>
<dbReference type="PANTHER" id="PTHR24241">
    <property type="entry name" value="NEUROPEPTIDE RECEPTOR-RELATED G-PROTEIN COUPLED RECEPTOR"/>
    <property type="match status" value="1"/>
</dbReference>
<keyword evidence="4 8" id="KW-0812">Transmembrane</keyword>
<dbReference type="Proteomes" id="UP000694843">
    <property type="component" value="Unplaced"/>
</dbReference>
<evidence type="ECO:0000256" key="4">
    <source>
        <dbReference type="ARBA" id="ARBA00022692"/>
    </source>
</evidence>
<dbReference type="GO" id="GO:0032870">
    <property type="term" value="P:cellular response to hormone stimulus"/>
    <property type="evidence" value="ECO:0007669"/>
    <property type="project" value="TreeGrafter"/>
</dbReference>
<dbReference type="GO" id="GO:0004930">
    <property type="term" value="F:G protein-coupled receptor activity"/>
    <property type="evidence" value="ECO:0007669"/>
    <property type="project" value="InterPro"/>
</dbReference>
<evidence type="ECO:0000256" key="2">
    <source>
        <dbReference type="ARBA" id="ARBA00010663"/>
    </source>
</evidence>
<evidence type="ECO:0000259" key="9">
    <source>
        <dbReference type="PROSITE" id="PS50262"/>
    </source>
</evidence>
<dbReference type="GO" id="GO:0005886">
    <property type="term" value="C:plasma membrane"/>
    <property type="evidence" value="ECO:0007669"/>
    <property type="project" value="UniProtKB-SubCell"/>
</dbReference>
<feature type="non-terminal residue" evidence="11">
    <location>
        <position position="282"/>
    </location>
</feature>
<evidence type="ECO:0000256" key="7">
    <source>
        <dbReference type="ARBA" id="ARBA00023170"/>
    </source>
</evidence>
<dbReference type="KEGG" id="hazt:108668870"/>
<keyword evidence="10" id="KW-1185">Reference proteome</keyword>
<keyword evidence="6 8" id="KW-0472">Membrane</keyword>
<comment type="subcellular location">
    <subcellularLocation>
        <location evidence="1">Cell membrane</location>
        <topology evidence="1">Multi-pass membrane protein</topology>
    </subcellularLocation>
</comment>
<dbReference type="GeneID" id="108668870"/>
<sequence>MLIFHVDSHEVHRHYRQCVTFGSFPSLRHEMVYNLFCLTMLYVAPITIIVMSYGAIVITIVRKTKLTADESVIRRSGIGYLGKAKARTIKMTGSIVAAFFICWTPYVIISLWFCFAPEAAKRLDQRVQKTLFVFACAISCANPLVYGIFNFCKQKPKVQLTLRSSTAHTHLAHSSATYSKGHKPGSLFGRAGDVPDFSNRASFRFCEAQTSSKNSNSRHQHPEARELCSLSSLSTARRGFVLARKPVEHATSLETSCSERPAATSLETLCSEHPAVRIPQYR</sequence>
<keyword evidence="3" id="KW-1003">Cell membrane</keyword>
<dbReference type="RefSeq" id="XP_047740226.1">
    <property type="nucleotide sequence ID" value="XM_047884270.1"/>
</dbReference>
<protein>
    <submittedName>
        <fullName evidence="11">Adipokinetic hormone/corazonin-related peptide receptor variant I</fullName>
    </submittedName>
</protein>
<evidence type="ECO:0000256" key="6">
    <source>
        <dbReference type="ARBA" id="ARBA00023136"/>
    </source>
</evidence>
<evidence type="ECO:0000256" key="8">
    <source>
        <dbReference type="SAM" id="Phobius"/>
    </source>
</evidence>
<dbReference type="GO" id="GO:0042277">
    <property type="term" value="F:peptide binding"/>
    <property type="evidence" value="ECO:0007669"/>
    <property type="project" value="TreeGrafter"/>
</dbReference>
<evidence type="ECO:0000313" key="10">
    <source>
        <dbReference type="Proteomes" id="UP000694843"/>
    </source>
</evidence>
<feature type="transmembrane region" description="Helical" evidence="8">
    <location>
        <begin position="131"/>
        <end position="149"/>
    </location>
</feature>
<evidence type="ECO:0000256" key="3">
    <source>
        <dbReference type="ARBA" id="ARBA00022475"/>
    </source>
</evidence>
<dbReference type="GO" id="GO:0097003">
    <property type="term" value="F:adipokinetic hormone receptor activity"/>
    <property type="evidence" value="ECO:0007669"/>
    <property type="project" value="TreeGrafter"/>
</dbReference>
<reference evidence="11" key="1">
    <citation type="submission" date="2025-08" db="UniProtKB">
        <authorList>
            <consortium name="RefSeq"/>
        </authorList>
    </citation>
    <scope>IDENTIFICATION</scope>
    <source>
        <tissue evidence="11">Whole organism</tissue>
    </source>
</reference>
<name>A0A979FUZ1_HYAAZ</name>
<dbReference type="SUPFAM" id="SSF81321">
    <property type="entry name" value="Family A G protein-coupled receptor-like"/>
    <property type="match status" value="1"/>
</dbReference>
<keyword evidence="7 11" id="KW-0675">Receptor</keyword>
<dbReference type="OMA" id="FACAISC"/>
<feature type="domain" description="G-protein coupled receptors family 1 profile" evidence="9">
    <location>
        <begin position="1"/>
        <end position="146"/>
    </location>
</feature>
<dbReference type="InterPro" id="IPR017452">
    <property type="entry name" value="GPCR_Rhodpsn_7TM"/>
</dbReference>
<organism evidence="10 11">
    <name type="scientific">Hyalella azteca</name>
    <name type="common">Amphipod</name>
    <dbReference type="NCBI Taxonomy" id="294128"/>
    <lineage>
        <taxon>Eukaryota</taxon>
        <taxon>Metazoa</taxon>
        <taxon>Ecdysozoa</taxon>
        <taxon>Arthropoda</taxon>
        <taxon>Crustacea</taxon>
        <taxon>Multicrustacea</taxon>
        <taxon>Malacostraca</taxon>
        <taxon>Eumalacostraca</taxon>
        <taxon>Peracarida</taxon>
        <taxon>Amphipoda</taxon>
        <taxon>Senticaudata</taxon>
        <taxon>Talitrida</taxon>
        <taxon>Talitroidea</taxon>
        <taxon>Hyalellidae</taxon>
        <taxon>Hyalella</taxon>
    </lineage>
</organism>
<dbReference type="PANTHER" id="PTHR24241:SF59">
    <property type="entry name" value="ADIPOKINETIC HORMONE RECEPTOR, ISOFORM C"/>
    <property type="match status" value="1"/>
</dbReference>
<dbReference type="OrthoDB" id="6435638at2759"/>
<dbReference type="PRINTS" id="PR00237">
    <property type="entry name" value="GPCRRHODOPSN"/>
</dbReference>
<feature type="transmembrane region" description="Helical" evidence="8">
    <location>
        <begin position="31"/>
        <end position="61"/>
    </location>
</feature>
<dbReference type="Gene3D" id="1.20.1070.10">
    <property type="entry name" value="Rhodopsin 7-helix transmembrane proteins"/>
    <property type="match status" value="1"/>
</dbReference>
<accession>A0A979FUZ1</accession>
<dbReference type="Pfam" id="PF00001">
    <property type="entry name" value="7tm_1"/>
    <property type="match status" value="1"/>
</dbReference>
<comment type="similarity">
    <text evidence="2">Belongs to the G-protein coupled receptor 1 family.</text>
</comment>
<evidence type="ECO:0000256" key="1">
    <source>
        <dbReference type="ARBA" id="ARBA00004651"/>
    </source>
</evidence>
<keyword evidence="5 8" id="KW-1133">Transmembrane helix</keyword>